<evidence type="ECO:0000256" key="2">
    <source>
        <dbReference type="ARBA" id="ARBA00022448"/>
    </source>
</evidence>
<evidence type="ECO:0000256" key="8">
    <source>
        <dbReference type="ARBA" id="ARBA00023136"/>
    </source>
</evidence>
<feature type="transmembrane region" description="Helical" evidence="9">
    <location>
        <begin position="6"/>
        <end position="28"/>
    </location>
</feature>
<protein>
    <recommendedName>
        <fullName evidence="10">Type II secretion system protein GspC N-terminal domain-containing protein</fullName>
    </recommendedName>
</protein>
<evidence type="ECO:0000259" key="10">
    <source>
        <dbReference type="Pfam" id="PF11356"/>
    </source>
</evidence>
<name>A0A501PEV6_9PROT</name>
<evidence type="ECO:0000256" key="5">
    <source>
        <dbReference type="ARBA" id="ARBA00022692"/>
    </source>
</evidence>
<evidence type="ECO:0000313" key="12">
    <source>
        <dbReference type="Proteomes" id="UP000319148"/>
    </source>
</evidence>
<dbReference type="AlphaFoldDB" id="A0A501PEV6"/>
<keyword evidence="2" id="KW-0813">Transport</keyword>
<evidence type="ECO:0000256" key="4">
    <source>
        <dbReference type="ARBA" id="ARBA00022519"/>
    </source>
</evidence>
<evidence type="ECO:0000256" key="6">
    <source>
        <dbReference type="ARBA" id="ARBA00022927"/>
    </source>
</evidence>
<dbReference type="OrthoDB" id="8366079at2"/>
<evidence type="ECO:0000256" key="1">
    <source>
        <dbReference type="ARBA" id="ARBA00004533"/>
    </source>
</evidence>
<dbReference type="RefSeq" id="WP_139941198.1">
    <property type="nucleotide sequence ID" value="NZ_JBHSYP010000002.1"/>
</dbReference>
<dbReference type="GO" id="GO:0005886">
    <property type="term" value="C:plasma membrane"/>
    <property type="evidence" value="ECO:0007669"/>
    <property type="project" value="UniProtKB-SubCell"/>
</dbReference>
<evidence type="ECO:0000256" key="3">
    <source>
        <dbReference type="ARBA" id="ARBA00022475"/>
    </source>
</evidence>
<dbReference type="InterPro" id="IPR024961">
    <property type="entry name" value="T2SS_GspC_N"/>
</dbReference>
<comment type="caution">
    <text evidence="11">The sequence shown here is derived from an EMBL/GenBank/DDBJ whole genome shotgun (WGS) entry which is preliminary data.</text>
</comment>
<gene>
    <name evidence="11" type="ORF">FIV46_12140</name>
</gene>
<dbReference type="EMBL" id="VFIY01000015">
    <property type="protein sequence ID" value="TPD58979.1"/>
    <property type="molecule type" value="Genomic_DNA"/>
</dbReference>
<dbReference type="GO" id="GO:0015031">
    <property type="term" value="P:protein transport"/>
    <property type="evidence" value="ECO:0007669"/>
    <property type="project" value="UniProtKB-KW"/>
</dbReference>
<proteinExistence type="predicted"/>
<organism evidence="11 12">
    <name type="scientific">Emcibacter nanhaiensis</name>
    <dbReference type="NCBI Taxonomy" id="1505037"/>
    <lineage>
        <taxon>Bacteria</taxon>
        <taxon>Pseudomonadati</taxon>
        <taxon>Pseudomonadota</taxon>
        <taxon>Alphaproteobacteria</taxon>
        <taxon>Emcibacterales</taxon>
        <taxon>Emcibacteraceae</taxon>
        <taxon>Emcibacter</taxon>
    </lineage>
</organism>
<sequence>MRFSPLLTGLMGANLVLLAGALGLVFLYKTDVMPVPVRDSFSLEAEAPGAVLNKTSADYALLSEKPLFHATRKPVEITKPEPVQARPQVVRSNLTDYLLTGIVYISSGESLAYVRGRRNGKNYKLRLGDEFEGWTVEEIRKTEVVVSRDGRRETLPLIKKN</sequence>
<dbReference type="Pfam" id="PF11356">
    <property type="entry name" value="T2SSC"/>
    <property type="match status" value="1"/>
</dbReference>
<feature type="domain" description="Type II secretion system protein GspC N-terminal" evidence="10">
    <location>
        <begin position="51"/>
        <end position="157"/>
    </location>
</feature>
<keyword evidence="6" id="KW-0653">Protein transport</keyword>
<keyword evidence="7 9" id="KW-1133">Transmembrane helix</keyword>
<comment type="subcellular location">
    <subcellularLocation>
        <location evidence="1">Cell inner membrane</location>
    </subcellularLocation>
</comment>
<keyword evidence="5 9" id="KW-0812">Transmembrane</keyword>
<keyword evidence="12" id="KW-1185">Reference proteome</keyword>
<evidence type="ECO:0000256" key="9">
    <source>
        <dbReference type="SAM" id="Phobius"/>
    </source>
</evidence>
<keyword evidence="3" id="KW-1003">Cell membrane</keyword>
<accession>A0A501PEV6</accession>
<evidence type="ECO:0000256" key="7">
    <source>
        <dbReference type="ARBA" id="ARBA00022989"/>
    </source>
</evidence>
<dbReference type="Gene3D" id="2.30.30.830">
    <property type="match status" value="1"/>
</dbReference>
<reference evidence="12" key="1">
    <citation type="submission" date="2019-06" db="EMBL/GenBank/DDBJ databases">
        <title>The complete genome of Emcibacter congregatus ZYLT.</title>
        <authorList>
            <person name="Zhao Z."/>
        </authorList>
    </citation>
    <scope>NUCLEOTIDE SEQUENCE [LARGE SCALE GENOMIC DNA]</scope>
    <source>
        <strain evidence="12">MCCC 1A06723</strain>
    </source>
</reference>
<keyword evidence="4" id="KW-0997">Cell inner membrane</keyword>
<dbReference type="Proteomes" id="UP000319148">
    <property type="component" value="Unassembled WGS sequence"/>
</dbReference>
<evidence type="ECO:0000313" key="11">
    <source>
        <dbReference type="EMBL" id="TPD58979.1"/>
    </source>
</evidence>
<keyword evidence="8 9" id="KW-0472">Membrane</keyword>